<comment type="caution">
    <text evidence="1">The sequence shown here is derived from an EMBL/GenBank/DDBJ whole genome shotgun (WGS) entry which is preliminary data.</text>
</comment>
<accession>A0ACC0KGP7</accession>
<sequence length="1159" mass="129202">MALSDAGSESQQLTWPLCMRLNPQELLSSSLSSKHIPTTNGTSLLPSGKSHKENLDLLKCSWIRSKTEVSVVNQNLTFLVNGKAVAPFCQVKEDNGIVSSCTWSASKGFPLYRQQLETYFFKMKSCNLLGCINENFTIDHFSIVKPNKPTDLEVLQNGTHSVVLKWKIPNNMVDLLGGGIEHRVEYQIAEIDDTSYFHKVDASELPPKNRTYKFALTNLPYAHKEYEVRIYIRPKKAKQEQFWSDYAFKIINTTSEIPQRPPETAAGAFHQMPYDNHRLINVYWSQLWDYEEAGANFTYKVVVLQGKKSETLFPENKSLSYISLINATLDSLQVSVWSQNAVGTSKNYSSLYIPPKVDTDTLTLKSFTKLKHINGTYELSWNKINNIDNYTLFWCELNTTNTCTDHMNMTTLQPNVSKHSIYLPQPNAYQFAISANNGTKSSGMTWAKCDIAQGQIGLFAYPVTLRRQSVGTNFINLTWNIDCAFPDGFLKGYNIIYCPIIDTTASCENNKNETIKIFDLNQKSYKVENLLPYRTYLFRIVLNTTYGITVQNDTLSDTTLEDTPTEPIDVRIDYITDTSVNISWKPPVQTNGKISTYNIILKSLQGTIQKDVEETHFQATSLQYLTNYTVYVQACNYIAKVRCSRNSPHNGVHFRTRIGSPDKISTPLYNNTLGIIQWFVPRPVDLYQVRILRDDEELSIHNTTDLAIEVKQCEGSVLSYQVRGINFDYDLHHGVLGDPEYVKLPEREDSGKDEYISDWSEKYTVPCGETGSLTLTLIIMAVLTLVGVAYGSLKLYRKIKQMEDIKPVFPNGLSVPEKDLTKYGFGGWSQTNKDEKPSSDEMLLLPSSKTSVSPNSNGIKQNSTSIDNCDASDHTDSTALSNDSRAPIDRQSSLSDNGSDSSLHLEVEQIQGDDNVVQRDSETSISESESSRESSPYLNDQAFKKNPTSGYVQSVMNPNTGAIQPAPVPFKSPPHQTKPPVQPPSTSYVMAGLSPPIFTTGLMPTKVSSQLPASGYVRAEDAQARSMNFPKLGPSPTKLFGPESLPTLPNLPPPSKTGVENSYIQLQSLESLPNMKGSVVAAPSVALPKPATSGYVSPGDAVISKHLSHMLARTPDSPAILSPDMSPDAYCRFSWSTDPNVDNFNSILVDSSVAHVPQN</sequence>
<dbReference type="Proteomes" id="UP001064048">
    <property type="component" value="Chromosome 6"/>
</dbReference>
<protein>
    <submittedName>
        <fullName evidence="1">Uncharacterized protein</fullName>
    </submittedName>
</protein>
<evidence type="ECO:0000313" key="2">
    <source>
        <dbReference type="Proteomes" id="UP001064048"/>
    </source>
</evidence>
<evidence type="ECO:0000313" key="1">
    <source>
        <dbReference type="EMBL" id="KAI8435664.1"/>
    </source>
</evidence>
<keyword evidence="2" id="KW-1185">Reference proteome</keyword>
<organism evidence="1 2">
    <name type="scientific">Choristoneura fumiferana</name>
    <name type="common">Spruce budworm moth</name>
    <name type="synonym">Archips fumiferana</name>
    <dbReference type="NCBI Taxonomy" id="7141"/>
    <lineage>
        <taxon>Eukaryota</taxon>
        <taxon>Metazoa</taxon>
        <taxon>Ecdysozoa</taxon>
        <taxon>Arthropoda</taxon>
        <taxon>Hexapoda</taxon>
        <taxon>Insecta</taxon>
        <taxon>Pterygota</taxon>
        <taxon>Neoptera</taxon>
        <taxon>Endopterygota</taxon>
        <taxon>Lepidoptera</taxon>
        <taxon>Glossata</taxon>
        <taxon>Ditrysia</taxon>
        <taxon>Tortricoidea</taxon>
        <taxon>Tortricidae</taxon>
        <taxon>Tortricinae</taxon>
        <taxon>Choristoneura</taxon>
    </lineage>
</organism>
<dbReference type="EMBL" id="CM046106">
    <property type="protein sequence ID" value="KAI8435664.1"/>
    <property type="molecule type" value="Genomic_DNA"/>
</dbReference>
<name>A0ACC0KGP7_CHOFU</name>
<gene>
    <name evidence="1" type="ORF">MSG28_003927</name>
</gene>
<reference evidence="1 2" key="1">
    <citation type="journal article" date="2022" name="Genome Biol. Evol.">
        <title>The Spruce Budworm Genome: Reconstructing the Evolutionary History of Antifreeze Proteins.</title>
        <authorList>
            <person name="Beliveau C."/>
            <person name="Gagne P."/>
            <person name="Picq S."/>
            <person name="Vernygora O."/>
            <person name="Keeling C.I."/>
            <person name="Pinkney K."/>
            <person name="Doucet D."/>
            <person name="Wen F."/>
            <person name="Johnston J.S."/>
            <person name="Maaroufi H."/>
            <person name="Boyle B."/>
            <person name="Laroche J."/>
            <person name="Dewar K."/>
            <person name="Juretic N."/>
            <person name="Blackburn G."/>
            <person name="Nisole A."/>
            <person name="Brunet B."/>
            <person name="Brandao M."/>
            <person name="Lumley L."/>
            <person name="Duan J."/>
            <person name="Quan G."/>
            <person name="Lucarotti C.J."/>
            <person name="Roe A.D."/>
            <person name="Sperling F.A.H."/>
            <person name="Levesque R.C."/>
            <person name="Cusson M."/>
        </authorList>
    </citation>
    <scope>NUCLEOTIDE SEQUENCE [LARGE SCALE GENOMIC DNA]</scope>
    <source>
        <strain evidence="1">Glfc:IPQL:Cfum</strain>
    </source>
</reference>
<proteinExistence type="predicted"/>